<protein>
    <recommendedName>
        <fullName evidence="5">MYND-type domain-containing protein</fullName>
    </recommendedName>
</protein>
<evidence type="ECO:0000313" key="8">
    <source>
        <dbReference type="Proteomes" id="UP000070412"/>
    </source>
</evidence>
<dbReference type="Pfam" id="PF01753">
    <property type="entry name" value="zf-MYND"/>
    <property type="match status" value="1"/>
</dbReference>
<evidence type="ECO:0000313" key="6">
    <source>
        <dbReference type="EMBL" id="KAF7492527.1"/>
    </source>
</evidence>
<dbReference type="PROSITE" id="PS50865">
    <property type="entry name" value="ZF_MYND_2"/>
    <property type="match status" value="1"/>
</dbReference>
<dbReference type="InterPro" id="IPR002893">
    <property type="entry name" value="Znf_MYND"/>
</dbReference>
<dbReference type="EnsemblMetazoa" id="SSS_626s_mrna">
    <property type="protein sequence ID" value="KAF7492527.1"/>
    <property type="gene ID" value="SSS_626"/>
</dbReference>
<name>A0A834R962_SARSC</name>
<dbReference type="GO" id="GO:0008270">
    <property type="term" value="F:zinc ion binding"/>
    <property type="evidence" value="ECO:0007669"/>
    <property type="project" value="UniProtKB-KW"/>
</dbReference>
<dbReference type="Proteomes" id="UP000070412">
    <property type="component" value="Unassembled WGS sequence"/>
</dbReference>
<keyword evidence="8" id="KW-1185">Reference proteome</keyword>
<evidence type="ECO:0000256" key="4">
    <source>
        <dbReference type="PROSITE-ProRule" id="PRU00134"/>
    </source>
</evidence>
<evidence type="ECO:0000256" key="3">
    <source>
        <dbReference type="ARBA" id="ARBA00022833"/>
    </source>
</evidence>
<evidence type="ECO:0000313" key="7">
    <source>
        <dbReference type="EnsemblMetazoa" id="KAF7492527.1"/>
    </source>
</evidence>
<evidence type="ECO:0000256" key="1">
    <source>
        <dbReference type="ARBA" id="ARBA00022723"/>
    </source>
</evidence>
<reference evidence="8" key="1">
    <citation type="journal article" date="2020" name="PLoS Negl. Trop. Dis.">
        <title>High-quality nuclear genome for Sarcoptes scabiei-A critical resource for a neglected parasite.</title>
        <authorList>
            <person name="Korhonen P.K."/>
            <person name="Gasser R.B."/>
            <person name="Ma G."/>
            <person name="Wang T."/>
            <person name="Stroehlein A.J."/>
            <person name="Young N.D."/>
            <person name="Ang C.S."/>
            <person name="Fernando D.D."/>
            <person name="Lu H.C."/>
            <person name="Taylor S."/>
            <person name="Reynolds S.L."/>
            <person name="Mofiz E."/>
            <person name="Najaraj S.H."/>
            <person name="Gowda H."/>
            <person name="Madugundu A."/>
            <person name="Renuse S."/>
            <person name="Holt D."/>
            <person name="Pandey A."/>
            <person name="Papenfuss A.T."/>
            <person name="Fischer K."/>
        </authorList>
    </citation>
    <scope>NUCLEOTIDE SEQUENCE [LARGE SCALE GENOMIC DNA]</scope>
</reference>
<organism evidence="6">
    <name type="scientific">Sarcoptes scabiei</name>
    <name type="common">Itch mite</name>
    <name type="synonym">Acarus scabiei</name>
    <dbReference type="NCBI Taxonomy" id="52283"/>
    <lineage>
        <taxon>Eukaryota</taxon>
        <taxon>Metazoa</taxon>
        <taxon>Ecdysozoa</taxon>
        <taxon>Arthropoda</taxon>
        <taxon>Chelicerata</taxon>
        <taxon>Arachnida</taxon>
        <taxon>Acari</taxon>
        <taxon>Acariformes</taxon>
        <taxon>Sarcoptiformes</taxon>
        <taxon>Astigmata</taxon>
        <taxon>Psoroptidia</taxon>
        <taxon>Sarcoptoidea</taxon>
        <taxon>Sarcoptidae</taxon>
        <taxon>Sarcoptinae</taxon>
        <taxon>Sarcoptes</taxon>
    </lineage>
</organism>
<reference evidence="6" key="2">
    <citation type="submission" date="2020-01" db="EMBL/GenBank/DDBJ databases">
        <authorList>
            <person name="Korhonen P.K.K."/>
            <person name="Guangxu M.G."/>
            <person name="Wang T.W."/>
            <person name="Stroehlein A.J.S."/>
            <person name="Young N.D."/>
            <person name="Ang C.-S.A."/>
            <person name="Fernando D.W.F."/>
            <person name="Lu H.L."/>
            <person name="Taylor S.T."/>
            <person name="Ehtesham M.E.M."/>
            <person name="Najaraj S.H.N."/>
            <person name="Harsha G.H.G."/>
            <person name="Madugundu A.M."/>
            <person name="Renuse S.R."/>
            <person name="Holt D.H."/>
            <person name="Pandey A.P."/>
            <person name="Papenfuss A.P."/>
            <person name="Gasser R.B.G."/>
            <person name="Fischer K.F."/>
        </authorList>
    </citation>
    <scope>NUCLEOTIDE SEQUENCE</scope>
    <source>
        <strain evidence="6">SSS_KF_BRIS2020</strain>
    </source>
</reference>
<dbReference type="AlphaFoldDB" id="A0A834R962"/>
<evidence type="ECO:0000259" key="5">
    <source>
        <dbReference type="PROSITE" id="PS50865"/>
    </source>
</evidence>
<proteinExistence type="predicted"/>
<sequence length="965" mass="111116">MTKFRCEYGKWIIDCKPFAQTVLDNQKAIFCDYCLRRLNVIYKCPGCSSSFYCGIECQNSDFSNHQWQCRLNLIERVKRRIENITKEEILDENVFDLNEYFEPNDLVDYTVLFFNFLKKSQNFLQNKTNSNISWNIGNLHQTTCWDDLSSSISLRSSHKRLKKNGPDLSDYISKFDLLTHEEKSNLDRILGIELPDDDYFKSAYVENIAKFVLKNLIDSVCDDLYGDYSIIHIGKDEMLKKIKAKQHDSEENESTQEEMMKEEKLFRVFVDELQKKKFWDKLKKSHMPLEQLTNYLSNNMFDLWLKSRKNSLDALSNDEVENNILEDLDESFVFDSLPNDGNYQSISLKFDSSIIEKNENEAIESMKTNYRLMYLEILNQKPASYETELDYYFGSWLDEILKLLAEASFQECFGSVDYCDIEKVFLITLRYSIVVTDESCMVPIARSIYLPLTQIQHSCLPNTSPIFDGNRLKIYMLPANRLNSKLKTSKNLLTNIKDVKLDFNHECSIKESSVKVYVLNKLRFLNCVCNRCEQVKQQVHLQINNLFDQIVDDQPQADISQTEDIFIDDLDLTSPDFEFLREDLHFEMSKNDLIRNSKDFTLKCESIPQTNLDSSSQKSIDYDFVFGRLSKANLLYGNRLDLEYSNRLQDLLIDMIGSFRSILGHYHKQITILLILMNFCNHIIIKSQKDKLMIFYRVKFLHQYIVELIDAIAMTHGSTNSWIPKIETNHQICHNLLVRLFKGSCDDINSFQKDLGRARIDENILSIEHCHELLQFKAIDLKFLKRIEQNRLGSADDYCYNPYMSDDYDFCMMDQTDDLIDSVALSLISVAAAVPYMAGHDLDLHAAAPLVSTHSVAVAGPAIHAGYAAPALHAVHAPAGLGGNGFGYGGHFSPMPVQEVKLVPVPQPVPVAQPYPVDKPYAVPVDKPYTVPIDKPIAAPYVAKVIQPMVHKQTVVSSHVLSAHK</sequence>
<gene>
    <name evidence="6" type="ORF">SSS_626</name>
</gene>
<keyword evidence="2 4" id="KW-0863">Zinc-finger</keyword>
<dbReference type="OrthoDB" id="6512993at2759"/>
<keyword evidence="1" id="KW-0479">Metal-binding</keyword>
<keyword evidence="3" id="KW-0862">Zinc</keyword>
<feature type="domain" description="MYND-type" evidence="5">
    <location>
        <begin position="31"/>
        <end position="69"/>
    </location>
</feature>
<accession>A0A834R962</accession>
<dbReference type="EMBL" id="WVUK01000056">
    <property type="protein sequence ID" value="KAF7492527.1"/>
    <property type="molecule type" value="Genomic_DNA"/>
</dbReference>
<reference evidence="7" key="3">
    <citation type="submission" date="2022-06" db="UniProtKB">
        <authorList>
            <consortium name="EnsemblMetazoa"/>
        </authorList>
    </citation>
    <scope>IDENTIFICATION</scope>
</reference>
<evidence type="ECO:0000256" key="2">
    <source>
        <dbReference type="ARBA" id="ARBA00022771"/>
    </source>
</evidence>
<dbReference type="SUPFAM" id="SSF144232">
    <property type="entry name" value="HIT/MYND zinc finger-like"/>
    <property type="match status" value="1"/>
</dbReference>
<dbReference type="PROSITE" id="PS01360">
    <property type="entry name" value="ZF_MYND_1"/>
    <property type="match status" value="1"/>
</dbReference>
<dbReference type="Gene3D" id="6.10.140.2220">
    <property type="match status" value="1"/>
</dbReference>